<proteinExistence type="predicted"/>
<dbReference type="RefSeq" id="WP_184179952.1">
    <property type="nucleotide sequence ID" value="NZ_JACHGF010000020.1"/>
</dbReference>
<dbReference type="EMBL" id="JACHGF010000020">
    <property type="protein sequence ID" value="MBB5287556.1"/>
    <property type="molecule type" value="Genomic_DNA"/>
</dbReference>
<gene>
    <name evidence="1" type="ORF">HNQ92_005720</name>
</gene>
<keyword evidence="2" id="KW-1185">Reference proteome</keyword>
<evidence type="ECO:0000313" key="2">
    <source>
        <dbReference type="Proteomes" id="UP000557307"/>
    </source>
</evidence>
<protein>
    <submittedName>
        <fullName evidence="1">Uncharacterized protein</fullName>
    </submittedName>
</protein>
<comment type="caution">
    <text evidence="1">The sequence shown here is derived from an EMBL/GenBank/DDBJ whole genome shotgun (WGS) entry which is preliminary data.</text>
</comment>
<reference evidence="1 2" key="1">
    <citation type="submission" date="2020-08" db="EMBL/GenBank/DDBJ databases">
        <title>Genomic Encyclopedia of Type Strains, Phase IV (KMG-IV): sequencing the most valuable type-strain genomes for metagenomic binning, comparative biology and taxonomic classification.</title>
        <authorList>
            <person name="Goeker M."/>
        </authorList>
    </citation>
    <scope>NUCLEOTIDE SEQUENCE [LARGE SCALE GENOMIC DNA]</scope>
    <source>
        <strain evidence="1 2">DSM 105074</strain>
    </source>
</reference>
<name>A0A840TT33_9BACT</name>
<dbReference type="Proteomes" id="UP000557307">
    <property type="component" value="Unassembled WGS sequence"/>
</dbReference>
<organism evidence="1 2">
    <name type="scientific">Rhabdobacter roseus</name>
    <dbReference type="NCBI Taxonomy" id="1655419"/>
    <lineage>
        <taxon>Bacteria</taxon>
        <taxon>Pseudomonadati</taxon>
        <taxon>Bacteroidota</taxon>
        <taxon>Cytophagia</taxon>
        <taxon>Cytophagales</taxon>
        <taxon>Cytophagaceae</taxon>
        <taxon>Rhabdobacter</taxon>
    </lineage>
</organism>
<dbReference type="AlphaFoldDB" id="A0A840TT33"/>
<accession>A0A840TT33</accession>
<sequence length="182" mass="21082">MALPDSLKKAIIQLPPKEKDKLLLRLVVKDKVLTDRLLFELIEESATVDDRREAIRRTIARVADMTHNSPGWIMMDMRSLSGDIAYHVKVTKDKYGEIDLNLFMLNAFFAQQADQLRHHTSRSDKCALYMAKKAQTILNRLTKLDTDYYVDFESGVNQLLQQLHTMCTQSYARQLQLPKAWP</sequence>
<evidence type="ECO:0000313" key="1">
    <source>
        <dbReference type="EMBL" id="MBB5287556.1"/>
    </source>
</evidence>